<proteinExistence type="predicted"/>
<protein>
    <submittedName>
        <fullName evidence="1">Uncharacterized protein</fullName>
    </submittedName>
</protein>
<organism evidence="1 2">
    <name type="scientific">Hyella patelloides LEGE 07179</name>
    <dbReference type="NCBI Taxonomy" id="945734"/>
    <lineage>
        <taxon>Bacteria</taxon>
        <taxon>Bacillati</taxon>
        <taxon>Cyanobacteriota</taxon>
        <taxon>Cyanophyceae</taxon>
        <taxon>Pleurocapsales</taxon>
        <taxon>Hyellaceae</taxon>
        <taxon>Hyella</taxon>
    </lineage>
</organism>
<evidence type="ECO:0000313" key="1">
    <source>
        <dbReference type="EMBL" id="VEP16405.1"/>
    </source>
</evidence>
<evidence type="ECO:0000313" key="2">
    <source>
        <dbReference type="Proteomes" id="UP000320055"/>
    </source>
</evidence>
<keyword evidence="2" id="KW-1185">Reference proteome</keyword>
<reference evidence="1 2" key="1">
    <citation type="submission" date="2019-01" db="EMBL/GenBank/DDBJ databases">
        <authorList>
            <person name="Brito A."/>
        </authorList>
    </citation>
    <scope>NUCLEOTIDE SEQUENCE [LARGE SCALE GENOMIC DNA]</scope>
    <source>
        <strain evidence="1">1</strain>
    </source>
</reference>
<name>A0A563VYC8_9CYAN</name>
<gene>
    <name evidence="1" type="ORF">H1P_4440005</name>
</gene>
<dbReference type="AlphaFoldDB" id="A0A563VYC8"/>
<dbReference type="EMBL" id="CAACVJ010000384">
    <property type="protein sequence ID" value="VEP16405.1"/>
    <property type="molecule type" value="Genomic_DNA"/>
</dbReference>
<sequence>MTSVPYPHRISTLANDNFSRSKKGLKLHFIVHINLALKSKIPQGLKKKRLVLAIDLNLIP</sequence>
<dbReference type="Proteomes" id="UP000320055">
    <property type="component" value="Unassembled WGS sequence"/>
</dbReference>
<accession>A0A563VYC8</accession>